<reference evidence="2 3" key="1">
    <citation type="submission" date="2019-02" db="EMBL/GenBank/DDBJ databases">
        <title>Deep-cultivation of Planctomycetes and their phenomic and genomic characterization uncovers novel biology.</title>
        <authorList>
            <person name="Wiegand S."/>
            <person name="Jogler M."/>
            <person name="Boedeker C."/>
            <person name="Pinto D."/>
            <person name="Vollmers J."/>
            <person name="Rivas-Marin E."/>
            <person name="Kohn T."/>
            <person name="Peeters S.H."/>
            <person name="Heuer A."/>
            <person name="Rast P."/>
            <person name="Oberbeckmann S."/>
            <person name="Bunk B."/>
            <person name="Jeske O."/>
            <person name="Meyerdierks A."/>
            <person name="Storesund J.E."/>
            <person name="Kallscheuer N."/>
            <person name="Luecker S."/>
            <person name="Lage O.M."/>
            <person name="Pohl T."/>
            <person name="Merkel B.J."/>
            <person name="Hornburger P."/>
            <person name="Mueller R.-W."/>
            <person name="Bruemmer F."/>
            <person name="Labrenz M."/>
            <person name="Spormann A.M."/>
            <person name="Op Den Camp H."/>
            <person name="Overmann J."/>
            <person name="Amann R."/>
            <person name="Jetten M.S.M."/>
            <person name="Mascher T."/>
            <person name="Medema M.H."/>
            <person name="Devos D.P."/>
            <person name="Kaster A.-K."/>
            <person name="Ovreas L."/>
            <person name="Rohde M."/>
            <person name="Galperin M.Y."/>
            <person name="Jogler C."/>
        </authorList>
    </citation>
    <scope>NUCLEOTIDE SEQUENCE [LARGE SCALE GENOMIC DNA]</scope>
    <source>
        <strain evidence="2 3">Poly59</strain>
    </source>
</reference>
<organism evidence="2 3">
    <name type="scientific">Rubripirellula reticaptiva</name>
    <dbReference type="NCBI Taxonomy" id="2528013"/>
    <lineage>
        <taxon>Bacteria</taxon>
        <taxon>Pseudomonadati</taxon>
        <taxon>Planctomycetota</taxon>
        <taxon>Planctomycetia</taxon>
        <taxon>Pirellulales</taxon>
        <taxon>Pirellulaceae</taxon>
        <taxon>Rubripirellula</taxon>
    </lineage>
</organism>
<protein>
    <submittedName>
        <fullName evidence="2">Uncharacterized protein</fullName>
    </submittedName>
</protein>
<feature type="region of interest" description="Disordered" evidence="1">
    <location>
        <begin position="24"/>
        <end position="69"/>
    </location>
</feature>
<evidence type="ECO:0000313" key="2">
    <source>
        <dbReference type="EMBL" id="TWU51389.1"/>
    </source>
</evidence>
<keyword evidence="3" id="KW-1185">Reference proteome</keyword>
<proteinExistence type="predicted"/>
<comment type="caution">
    <text evidence="2">The sequence shown here is derived from an EMBL/GenBank/DDBJ whole genome shotgun (WGS) entry which is preliminary data.</text>
</comment>
<accession>A0A5C6EV99</accession>
<sequence length="69" mass="7535">MDVAYASSTVETGSPFLNCLRTDTRDSFGGKPSMMHRQGSEAAVRRSTVTDDQGSTQEANESQLPNWHS</sequence>
<gene>
    <name evidence="2" type="ORF">Poly59_29810</name>
</gene>
<dbReference type="EMBL" id="SJPX01000003">
    <property type="protein sequence ID" value="TWU51389.1"/>
    <property type="molecule type" value="Genomic_DNA"/>
</dbReference>
<name>A0A5C6EV99_9BACT</name>
<dbReference type="Proteomes" id="UP000317977">
    <property type="component" value="Unassembled WGS sequence"/>
</dbReference>
<evidence type="ECO:0000256" key="1">
    <source>
        <dbReference type="SAM" id="MobiDB-lite"/>
    </source>
</evidence>
<dbReference type="AlphaFoldDB" id="A0A5C6EV99"/>
<evidence type="ECO:0000313" key="3">
    <source>
        <dbReference type="Proteomes" id="UP000317977"/>
    </source>
</evidence>
<feature type="compositionally biased region" description="Polar residues" evidence="1">
    <location>
        <begin position="50"/>
        <end position="69"/>
    </location>
</feature>